<keyword evidence="8" id="KW-0460">Magnesium</keyword>
<dbReference type="PANTHER" id="PTHR43294:SF21">
    <property type="entry name" value="CATION TRANSPORTING ATPASE"/>
    <property type="match status" value="1"/>
</dbReference>
<dbReference type="InterPro" id="IPR059000">
    <property type="entry name" value="ATPase_P-type_domA"/>
</dbReference>
<sequence length="927" mass="100028">MKPTDTPSTTPLRPQAWYNLPAEQVLKRLGVSEQVGLSVADVQTRLAQAGPNCLPESPRRPTWLRFALQFHNILIYVLLGSAAITALLQHLWDTVVILAVVLANALIGYIQEGKAEQAMDAIRQMLAPRAAVIRGGERLSVAGEALVPGDIVLLEAGDKVPADLRLLHANRLQIQEALLTGESAPVEKHTEPAGSEAALGDRACMAFSGTLVTCGQATGVVVATGPLAEIGRISHLLSGVETLTTPLVQQMNVVARWLTLLILAVAGLLLVYGHFVVHYAFTEMFMVVVGMSVAAIPEGLPAVLTITLAVGVRAMARRNAIVRRLPAIETLGSVSVICTDKTGTLTRNEMMVASVVISDLTFTVDGAGYQPAGNVNLENQLIDTANHSTLAELGRAAALCNDAALRQHQSTWIVEGDPMEGALLVFAAKAGIDRDEERRTWARTDAIPFDAKHRFMATLHHNHERHATIYVKGAPEQVLSMCTQQRIDTAATGRLDTHYWLDQANAISRNGQRVLAFATRAVAPEQALLEFSDVQGSLTLLGMVGMIDPPRPETVEAVKQCQAAGIGVKMITGDHPGTAAAIGQQIGLQNPNRVLTGLDLDAMDDAVLKETLKDVNIFARTSPEHKLRLVMLLQSNGMTVAMTGDGVNDAPALKRADAGIAMGNKGSEAAKEAADLVLADDNFASIVAAVREGRTVYDNIKKVLSWTLPTNAGETMTIIVALLFGLTLPVTAIQILWINLITAITLGIALAFEPTEENTMRRPPRARHEPLISGALIWHMVLVSILFLCGVYGIFAYALDRGYPVELARTLAVNTLVVMGIFHLFFIRNLYGTSLTWEAVRGTPVVWLTVAAVTFAQFAITYAPPLQKVFDTQSVPLLDGLLIIGIGLALFVIIEIEKQIRLRLFSFHRSSLYRDEAQDPCDKAAGR</sequence>
<evidence type="ECO:0000256" key="12">
    <source>
        <dbReference type="SAM" id="Phobius"/>
    </source>
</evidence>
<evidence type="ECO:0000256" key="4">
    <source>
        <dbReference type="ARBA" id="ARBA00022553"/>
    </source>
</evidence>
<evidence type="ECO:0000256" key="2">
    <source>
        <dbReference type="ARBA" id="ARBA00005675"/>
    </source>
</evidence>
<keyword evidence="5 12" id="KW-0812">Transmembrane</keyword>
<evidence type="ECO:0000259" key="13">
    <source>
        <dbReference type="SMART" id="SM00831"/>
    </source>
</evidence>
<dbReference type="SUPFAM" id="SSF81653">
    <property type="entry name" value="Calcium ATPase, transduction domain A"/>
    <property type="match status" value="1"/>
</dbReference>
<feature type="domain" description="Cation-transporting P-type ATPase N-terminal" evidence="13">
    <location>
        <begin position="16"/>
        <end position="90"/>
    </location>
</feature>
<keyword evidence="10 12" id="KW-1133">Transmembrane helix</keyword>
<dbReference type="Pfam" id="PF00689">
    <property type="entry name" value="Cation_ATPase_C"/>
    <property type="match status" value="1"/>
</dbReference>
<gene>
    <name evidence="15" type="ORF">HU742_010250</name>
    <name evidence="14" type="ORF">HU742_02505</name>
</gene>
<dbReference type="SUPFAM" id="SSF56784">
    <property type="entry name" value="HAD-like"/>
    <property type="match status" value="1"/>
</dbReference>
<evidence type="ECO:0000256" key="6">
    <source>
        <dbReference type="ARBA" id="ARBA00022741"/>
    </source>
</evidence>
<keyword evidence="16" id="KW-1185">Reference proteome</keyword>
<evidence type="ECO:0000256" key="9">
    <source>
        <dbReference type="ARBA" id="ARBA00022967"/>
    </source>
</evidence>
<dbReference type="PRINTS" id="PR00119">
    <property type="entry name" value="CATATPASE"/>
</dbReference>
<dbReference type="Proteomes" id="UP000659438">
    <property type="component" value="Unassembled WGS sequence"/>
</dbReference>
<dbReference type="InterPro" id="IPR023299">
    <property type="entry name" value="ATPase_P-typ_cyto_dom_N"/>
</dbReference>
<keyword evidence="9" id="KW-1278">Translocase</keyword>
<keyword evidence="11 12" id="KW-0472">Membrane</keyword>
<dbReference type="PANTHER" id="PTHR43294">
    <property type="entry name" value="SODIUM/POTASSIUM-TRANSPORTING ATPASE SUBUNIT ALPHA"/>
    <property type="match status" value="1"/>
</dbReference>
<dbReference type="FunFam" id="2.70.150.10:FF:000160">
    <property type="entry name" value="Sarcoplasmic/endoplasmic reticulum calcium ATPase 1"/>
    <property type="match status" value="1"/>
</dbReference>
<dbReference type="InterPro" id="IPR023298">
    <property type="entry name" value="ATPase_P-typ_TM_dom_sf"/>
</dbReference>
<dbReference type="PROSITE" id="PS00154">
    <property type="entry name" value="ATPASE_E1_E2"/>
    <property type="match status" value="1"/>
</dbReference>
<dbReference type="GO" id="GO:1990573">
    <property type="term" value="P:potassium ion import across plasma membrane"/>
    <property type="evidence" value="ECO:0007669"/>
    <property type="project" value="TreeGrafter"/>
</dbReference>
<dbReference type="GO" id="GO:0036376">
    <property type="term" value="P:sodium ion export across plasma membrane"/>
    <property type="evidence" value="ECO:0007669"/>
    <property type="project" value="TreeGrafter"/>
</dbReference>
<dbReference type="SMART" id="SM00831">
    <property type="entry name" value="Cation_ATPase_N"/>
    <property type="match status" value="1"/>
</dbReference>
<dbReference type="GO" id="GO:0005886">
    <property type="term" value="C:plasma membrane"/>
    <property type="evidence" value="ECO:0007669"/>
    <property type="project" value="UniProtKB-SubCell"/>
</dbReference>
<dbReference type="InterPro" id="IPR044492">
    <property type="entry name" value="P_typ_ATPase_HD_dom"/>
</dbReference>
<organism evidence="14">
    <name type="scientific">Pseudomonas marvdashtae</name>
    <dbReference type="NCBI Taxonomy" id="2745500"/>
    <lineage>
        <taxon>Bacteria</taxon>
        <taxon>Pseudomonadati</taxon>
        <taxon>Pseudomonadota</taxon>
        <taxon>Gammaproteobacteria</taxon>
        <taxon>Pseudomonadales</taxon>
        <taxon>Pseudomonadaceae</taxon>
        <taxon>Pseudomonas</taxon>
    </lineage>
</organism>
<feature type="transmembrane region" description="Helical" evidence="12">
    <location>
        <begin position="94"/>
        <end position="110"/>
    </location>
</feature>
<dbReference type="RefSeq" id="WP_186631322.1">
    <property type="nucleotide sequence ID" value="NZ_JABWQX020000001.1"/>
</dbReference>
<dbReference type="InterPro" id="IPR023214">
    <property type="entry name" value="HAD_sf"/>
</dbReference>
<dbReference type="InterPro" id="IPR018303">
    <property type="entry name" value="ATPase_P-typ_P_site"/>
</dbReference>
<reference evidence="14 16" key="1">
    <citation type="journal article" date="2020" name="Microorganisms">
        <title>Reliable Identification of Environmental Pseudomonas Isolates Using the rpoD Gene.</title>
        <authorList>
            <consortium name="The Broad Institute Genome Sequencing Platform"/>
            <person name="Girard L."/>
            <person name="Lood C."/>
            <person name="Rokni-Zadeh H."/>
            <person name="van Noort V."/>
            <person name="Lavigne R."/>
            <person name="De Mot R."/>
        </authorList>
    </citation>
    <scope>NUCLEOTIDE SEQUENCE</scope>
    <source>
        <strain evidence="14 16">SWRI102</strain>
    </source>
</reference>
<dbReference type="EMBL" id="JABWQX020000001">
    <property type="protein sequence ID" value="MBV4551512.1"/>
    <property type="molecule type" value="Genomic_DNA"/>
</dbReference>
<dbReference type="InterPro" id="IPR008250">
    <property type="entry name" value="ATPase_P-typ_transduc_dom_A_sf"/>
</dbReference>
<dbReference type="Pfam" id="PF08282">
    <property type="entry name" value="Hydrolase_3"/>
    <property type="match status" value="1"/>
</dbReference>
<feature type="transmembrane region" description="Helical" evidence="12">
    <location>
        <begin position="843"/>
        <end position="863"/>
    </location>
</feature>
<dbReference type="GO" id="GO:0006883">
    <property type="term" value="P:intracellular sodium ion homeostasis"/>
    <property type="evidence" value="ECO:0007669"/>
    <property type="project" value="TreeGrafter"/>
</dbReference>
<feature type="transmembrane region" description="Helical" evidence="12">
    <location>
        <begin position="703"/>
        <end position="726"/>
    </location>
</feature>
<dbReference type="EMBL" id="JABWQX010000001">
    <property type="protein sequence ID" value="MBC3394058.1"/>
    <property type="molecule type" value="Genomic_DNA"/>
</dbReference>
<dbReference type="Gene3D" id="2.70.150.10">
    <property type="entry name" value="Calcium-transporting ATPase, cytoplasmic transduction domain A"/>
    <property type="match status" value="1"/>
</dbReference>
<dbReference type="Gene3D" id="1.20.1110.10">
    <property type="entry name" value="Calcium-transporting ATPase, transmembrane domain"/>
    <property type="match status" value="1"/>
</dbReference>
<evidence type="ECO:0000256" key="10">
    <source>
        <dbReference type="ARBA" id="ARBA00022989"/>
    </source>
</evidence>
<dbReference type="InterPro" id="IPR001757">
    <property type="entry name" value="P_typ_ATPase"/>
</dbReference>
<feature type="transmembrane region" description="Helical" evidence="12">
    <location>
        <begin position="732"/>
        <end position="752"/>
    </location>
</feature>
<evidence type="ECO:0000256" key="3">
    <source>
        <dbReference type="ARBA" id="ARBA00022475"/>
    </source>
</evidence>
<dbReference type="Gene3D" id="3.40.50.1000">
    <property type="entry name" value="HAD superfamily/HAD-like"/>
    <property type="match status" value="1"/>
</dbReference>
<evidence type="ECO:0000313" key="15">
    <source>
        <dbReference type="EMBL" id="MBV4551512.1"/>
    </source>
</evidence>
<proteinExistence type="inferred from homology"/>
<dbReference type="Pfam" id="PF13246">
    <property type="entry name" value="Cation_ATPase"/>
    <property type="match status" value="1"/>
</dbReference>
<dbReference type="SFLD" id="SFLDG00002">
    <property type="entry name" value="C1.7:_P-type_atpase_like"/>
    <property type="match status" value="1"/>
</dbReference>
<dbReference type="NCBIfam" id="TIGR01494">
    <property type="entry name" value="ATPase_P-type"/>
    <property type="match status" value="2"/>
</dbReference>
<dbReference type="InterPro" id="IPR050510">
    <property type="entry name" value="Cation_transp_ATPase_P-type"/>
</dbReference>
<comment type="similarity">
    <text evidence="2">Belongs to the cation transport ATPase (P-type) (TC 3.A.3) family. Type IIA subfamily.</text>
</comment>
<keyword evidence="7" id="KW-0067">ATP-binding</keyword>
<feature type="transmembrane region" description="Helical" evidence="12">
    <location>
        <begin position="875"/>
        <end position="894"/>
    </location>
</feature>
<evidence type="ECO:0000313" key="14">
    <source>
        <dbReference type="EMBL" id="MBC3394058.1"/>
    </source>
</evidence>
<evidence type="ECO:0000256" key="5">
    <source>
        <dbReference type="ARBA" id="ARBA00022692"/>
    </source>
</evidence>
<dbReference type="PRINTS" id="PR00121">
    <property type="entry name" value="NAKATPASE"/>
</dbReference>
<keyword evidence="6" id="KW-0547">Nucleotide-binding</keyword>
<evidence type="ECO:0000256" key="11">
    <source>
        <dbReference type="ARBA" id="ARBA00023136"/>
    </source>
</evidence>
<dbReference type="Gene3D" id="3.40.1110.10">
    <property type="entry name" value="Calcium-transporting ATPase, cytoplasmic domain N"/>
    <property type="match status" value="1"/>
</dbReference>
<dbReference type="AlphaFoldDB" id="A0A923FKA8"/>
<evidence type="ECO:0000313" key="16">
    <source>
        <dbReference type="Proteomes" id="UP000659438"/>
    </source>
</evidence>
<keyword evidence="3" id="KW-1003">Cell membrane</keyword>
<feature type="transmembrane region" description="Helical" evidence="12">
    <location>
        <begin position="287"/>
        <end position="316"/>
    </location>
</feature>
<comment type="caution">
    <text evidence="14">The sequence shown here is derived from an EMBL/GenBank/DDBJ whole genome shotgun (WGS) entry which is preliminary data.</text>
</comment>
<dbReference type="Pfam" id="PF00122">
    <property type="entry name" value="E1-E2_ATPase"/>
    <property type="match status" value="1"/>
</dbReference>
<dbReference type="GO" id="GO:0005391">
    <property type="term" value="F:P-type sodium:potassium-exchanging transporter activity"/>
    <property type="evidence" value="ECO:0007669"/>
    <property type="project" value="TreeGrafter"/>
</dbReference>
<feature type="transmembrane region" description="Helical" evidence="12">
    <location>
        <begin position="773"/>
        <end position="799"/>
    </location>
</feature>
<dbReference type="GO" id="GO:0016887">
    <property type="term" value="F:ATP hydrolysis activity"/>
    <property type="evidence" value="ECO:0007669"/>
    <property type="project" value="InterPro"/>
</dbReference>
<dbReference type="GO" id="GO:0030007">
    <property type="term" value="P:intracellular potassium ion homeostasis"/>
    <property type="evidence" value="ECO:0007669"/>
    <property type="project" value="TreeGrafter"/>
</dbReference>
<feature type="transmembrane region" description="Helical" evidence="12">
    <location>
        <begin position="66"/>
        <end position="88"/>
    </location>
</feature>
<reference evidence="15" key="3">
    <citation type="submission" date="2021-06" db="EMBL/GenBank/DDBJ databases">
        <title>Updating the genus Pseudomonas: Description of 43 new species and partition of the Pseudomonas putida group.</title>
        <authorList>
            <person name="Girard L."/>
            <person name="Lood C."/>
            <person name="Vandamme P."/>
            <person name="Rokni-Zadeh H."/>
            <person name="Van Noort V."/>
            <person name="Hofte M."/>
            <person name="Lavigne R."/>
            <person name="De Mot R."/>
        </authorList>
    </citation>
    <scope>NUCLEOTIDE SEQUENCE</scope>
    <source>
        <strain evidence="15">SWRI102</strain>
    </source>
</reference>
<evidence type="ECO:0000256" key="8">
    <source>
        <dbReference type="ARBA" id="ARBA00022842"/>
    </source>
</evidence>
<dbReference type="SUPFAM" id="SSF81660">
    <property type="entry name" value="Metal cation-transporting ATPase, ATP-binding domain N"/>
    <property type="match status" value="1"/>
</dbReference>
<name>A0A923FKA8_9PSED</name>
<dbReference type="InterPro" id="IPR004014">
    <property type="entry name" value="ATPase_P-typ_cation-transptr_N"/>
</dbReference>
<dbReference type="SUPFAM" id="SSF81665">
    <property type="entry name" value="Calcium ATPase, transmembrane domain M"/>
    <property type="match status" value="1"/>
</dbReference>
<feature type="transmembrane region" description="Helical" evidence="12">
    <location>
        <begin position="257"/>
        <end position="281"/>
    </location>
</feature>
<feature type="transmembrane region" description="Helical" evidence="12">
    <location>
        <begin position="811"/>
        <end position="831"/>
    </location>
</feature>
<reference evidence="14" key="2">
    <citation type="submission" date="2020-07" db="EMBL/GenBank/DDBJ databases">
        <authorList>
            <person name="Lood C."/>
            <person name="Girard L."/>
        </authorList>
    </citation>
    <scope>NUCLEOTIDE SEQUENCE</scope>
    <source>
        <strain evidence="14">SWRI102</strain>
    </source>
</reference>
<dbReference type="SFLD" id="SFLDS00003">
    <property type="entry name" value="Haloacid_Dehalogenase"/>
    <property type="match status" value="1"/>
</dbReference>
<dbReference type="CDD" id="cd02080">
    <property type="entry name" value="P-type_ATPase_cation"/>
    <property type="match status" value="1"/>
</dbReference>
<evidence type="ECO:0000256" key="7">
    <source>
        <dbReference type="ARBA" id="ARBA00022840"/>
    </source>
</evidence>
<accession>A0A923FKA8</accession>
<dbReference type="GO" id="GO:0005524">
    <property type="term" value="F:ATP binding"/>
    <property type="evidence" value="ECO:0007669"/>
    <property type="project" value="UniProtKB-KW"/>
</dbReference>
<dbReference type="Pfam" id="PF00690">
    <property type="entry name" value="Cation_ATPase_N"/>
    <property type="match status" value="1"/>
</dbReference>
<keyword evidence="4" id="KW-0597">Phosphoprotein</keyword>
<dbReference type="SFLD" id="SFLDF00027">
    <property type="entry name" value="p-type_atpase"/>
    <property type="match status" value="1"/>
</dbReference>
<protein>
    <submittedName>
        <fullName evidence="14">Cation-transporting P-type ATPase</fullName>
    </submittedName>
</protein>
<dbReference type="InterPro" id="IPR006068">
    <property type="entry name" value="ATPase_P-typ_cation-transptr_C"/>
</dbReference>
<evidence type="ECO:0000256" key="1">
    <source>
        <dbReference type="ARBA" id="ARBA00004651"/>
    </source>
</evidence>
<dbReference type="InterPro" id="IPR036412">
    <property type="entry name" value="HAD-like_sf"/>
</dbReference>
<comment type="subcellular location">
    <subcellularLocation>
        <location evidence="1">Cell membrane</location>
        <topology evidence="1">Multi-pass membrane protein</topology>
    </subcellularLocation>
</comment>
<dbReference type="GO" id="GO:1902600">
    <property type="term" value="P:proton transmembrane transport"/>
    <property type="evidence" value="ECO:0007669"/>
    <property type="project" value="TreeGrafter"/>
</dbReference>